<feature type="compositionally biased region" description="Low complexity" evidence="1">
    <location>
        <begin position="324"/>
        <end position="339"/>
    </location>
</feature>
<dbReference type="GeneID" id="20347333"/>
<dbReference type="HOGENOM" id="CLU_042952_0_0_1"/>
<dbReference type="VEuPathDB" id="FungiDB:GGTG_06875"/>
<feature type="region of interest" description="Disordered" evidence="1">
    <location>
        <begin position="118"/>
        <end position="141"/>
    </location>
</feature>
<evidence type="ECO:0000313" key="4">
    <source>
        <dbReference type="Proteomes" id="UP000006039"/>
    </source>
</evidence>
<reference evidence="4" key="1">
    <citation type="submission" date="2010-07" db="EMBL/GenBank/DDBJ databases">
        <title>The genome sequence of Gaeumannomyces graminis var. tritici strain R3-111a-1.</title>
        <authorList>
            <consortium name="The Broad Institute Genome Sequencing Platform"/>
            <person name="Ma L.-J."/>
            <person name="Dead R."/>
            <person name="Young S."/>
            <person name="Zeng Q."/>
            <person name="Koehrsen M."/>
            <person name="Alvarado L."/>
            <person name="Berlin A."/>
            <person name="Chapman S.B."/>
            <person name="Chen Z."/>
            <person name="Freedman E."/>
            <person name="Gellesch M."/>
            <person name="Goldberg J."/>
            <person name="Griggs A."/>
            <person name="Gujja S."/>
            <person name="Heilman E.R."/>
            <person name="Heiman D."/>
            <person name="Hepburn T."/>
            <person name="Howarth C."/>
            <person name="Jen D."/>
            <person name="Larson L."/>
            <person name="Mehta T."/>
            <person name="Neiman D."/>
            <person name="Pearson M."/>
            <person name="Roberts A."/>
            <person name="Saif S."/>
            <person name="Shea T."/>
            <person name="Shenoy N."/>
            <person name="Sisk P."/>
            <person name="Stolte C."/>
            <person name="Sykes S."/>
            <person name="Walk T."/>
            <person name="White J."/>
            <person name="Yandava C."/>
            <person name="Haas B."/>
            <person name="Nusbaum C."/>
            <person name="Birren B."/>
        </authorList>
    </citation>
    <scope>NUCLEOTIDE SEQUENCE [LARGE SCALE GENOMIC DNA]</scope>
    <source>
        <strain evidence="4">R3-111a-1</strain>
    </source>
</reference>
<feature type="region of interest" description="Disordered" evidence="1">
    <location>
        <begin position="426"/>
        <end position="445"/>
    </location>
</feature>
<gene>
    <name evidence="3" type="primary">20347333</name>
    <name evidence="2" type="ORF">GGTG_06875</name>
</gene>
<keyword evidence="4" id="KW-1185">Reference proteome</keyword>
<reference evidence="2" key="3">
    <citation type="submission" date="2010-09" db="EMBL/GenBank/DDBJ databases">
        <title>Annotation of Gaeumannomyces graminis var. tritici R3-111a-1.</title>
        <authorList>
            <consortium name="The Broad Institute Genome Sequencing Platform"/>
            <person name="Ma L.-J."/>
            <person name="Dead R."/>
            <person name="Young S.K."/>
            <person name="Zeng Q."/>
            <person name="Gargeya S."/>
            <person name="Fitzgerald M."/>
            <person name="Haas B."/>
            <person name="Abouelleil A."/>
            <person name="Alvarado L."/>
            <person name="Arachchi H.M."/>
            <person name="Berlin A."/>
            <person name="Brown A."/>
            <person name="Chapman S.B."/>
            <person name="Chen Z."/>
            <person name="Dunbar C."/>
            <person name="Freedman E."/>
            <person name="Gearin G."/>
            <person name="Gellesch M."/>
            <person name="Goldberg J."/>
            <person name="Griggs A."/>
            <person name="Gujja S."/>
            <person name="Heiman D."/>
            <person name="Howarth C."/>
            <person name="Larson L."/>
            <person name="Lui A."/>
            <person name="MacDonald P.J.P."/>
            <person name="Mehta T."/>
            <person name="Montmayeur A."/>
            <person name="Murphy C."/>
            <person name="Neiman D."/>
            <person name="Pearson M."/>
            <person name="Priest M."/>
            <person name="Roberts A."/>
            <person name="Saif S."/>
            <person name="Shea T."/>
            <person name="Shenoy N."/>
            <person name="Sisk P."/>
            <person name="Stolte C."/>
            <person name="Sykes S."/>
            <person name="Yandava C."/>
            <person name="Wortman J."/>
            <person name="Nusbaum C."/>
            <person name="Birren B."/>
        </authorList>
    </citation>
    <scope>NUCLEOTIDE SEQUENCE</scope>
    <source>
        <strain evidence="2">R3-111a-1</strain>
    </source>
</reference>
<reference evidence="3" key="4">
    <citation type="journal article" date="2015" name="G3 (Bethesda)">
        <title>Genome sequences of three phytopathogenic species of the Magnaporthaceae family of fungi.</title>
        <authorList>
            <person name="Okagaki L.H."/>
            <person name="Nunes C.C."/>
            <person name="Sailsbery J."/>
            <person name="Clay B."/>
            <person name="Brown D."/>
            <person name="John T."/>
            <person name="Oh Y."/>
            <person name="Young N."/>
            <person name="Fitzgerald M."/>
            <person name="Haas B.J."/>
            <person name="Zeng Q."/>
            <person name="Young S."/>
            <person name="Adiconis X."/>
            <person name="Fan L."/>
            <person name="Levin J.Z."/>
            <person name="Mitchell T.K."/>
            <person name="Okubara P.A."/>
            <person name="Farman M.L."/>
            <person name="Kohn L.M."/>
            <person name="Birren B."/>
            <person name="Ma L.-J."/>
            <person name="Dean R.A."/>
        </authorList>
    </citation>
    <scope>NUCLEOTIDE SEQUENCE</scope>
    <source>
        <strain evidence="3">R3-111a-1</strain>
    </source>
</reference>
<reference evidence="3" key="5">
    <citation type="submission" date="2018-04" db="UniProtKB">
        <authorList>
            <consortium name="EnsemblFungi"/>
        </authorList>
    </citation>
    <scope>IDENTIFICATION</scope>
    <source>
        <strain evidence="3">R3-111a-1</strain>
    </source>
</reference>
<proteinExistence type="predicted"/>
<feature type="compositionally biased region" description="Low complexity" evidence="1">
    <location>
        <begin position="372"/>
        <end position="401"/>
    </location>
</feature>
<reference evidence="2" key="2">
    <citation type="submission" date="2010-07" db="EMBL/GenBank/DDBJ databases">
        <authorList>
            <consortium name="The Broad Institute Genome Sequencing Platform"/>
            <consortium name="Broad Institute Genome Sequencing Center for Infectious Disease"/>
            <person name="Ma L.-J."/>
            <person name="Dead R."/>
            <person name="Young S."/>
            <person name="Zeng Q."/>
            <person name="Koehrsen M."/>
            <person name="Alvarado L."/>
            <person name="Berlin A."/>
            <person name="Chapman S.B."/>
            <person name="Chen Z."/>
            <person name="Freedman E."/>
            <person name="Gellesch M."/>
            <person name="Goldberg J."/>
            <person name="Griggs A."/>
            <person name="Gujja S."/>
            <person name="Heilman E.R."/>
            <person name="Heiman D."/>
            <person name="Hepburn T."/>
            <person name="Howarth C."/>
            <person name="Jen D."/>
            <person name="Larson L."/>
            <person name="Mehta T."/>
            <person name="Neiman D."/>
            <person name="Pearson M."/>
            <person name="Roberts A."/>
            <person name="Saif S."/>
            <person name="Shea T."/>
            <person name="Shenoy N."/>
            <person name="Sisk P."/>
            <person name="Stolte C."/>
            <person name="Sykes S."/>
            <person name="Walk T."/>
            <person name="White J."/>
            <person name="Yandava C."/>
            <person name="Haas B."/>
            <person name="Nusbaum C."/>
            <person name="Birren B."/>
        </authorList>
    </citation>
    <scope>NUCLEOTIDE SEQUENCE</scope>
    <source>
        <strain evidence="2">R3-111a-1</strain>
    </source>
</reference>
<evidence type="ECO:0000313" key="3">
    <source>
        <dbReference type="EnsemblFungi" id="EJT76961"/>
    </source>
</evidence>
<sequence>MAGILAARDQENLAFSRQTVAAAKSQATMSKTPGALYPKTPLKVPLNDENTTTVFGKGMLGNQSKHGNENIRTVGKGKAVLATPLEPRTGRAPLGNKTTNAKARTGQLQGVKSIVKEFEKSQAPGTVSRQPRARSPKTESAKLEIHTDATDPLAVPEIEYAPPKPRDLPYESDVFPDGVLTLDGLKPENRLKGFYNYYHNPVDANGVSRKERQFAEAQKKALEEAEARIRKDLDEFDWSVGDVPGSRSKRTVSTNVGTRTATSTVKAMRIPPRAPSAAASRAAAQSLSIAPRTAMAPKINNGRTLAKPSKPFGLPIRKAAQPMSAGPRAAPAESAAPVSRTTLGYTKGRTASSMLKTRPDRATGPSPPPAPSSSSNVGPVPRSGLVRSASTTSTASDSTITPARFAQSQARKEADDERRLEFLSIFEAEEDDDGHLGGSADFNLDDDMDDFKMTIDF</sequence>
<dbReference type="EMBL" id="GL385397">
    <property type="protein sequence ID" value="EJT76961.1"/>
    <property type="molecule type" value="Genomic_DNA"/>
</dbReference>
<feature type="region of interest" description="Disordered" evidence="1">
    <location>
        <begin position="24"/>
        <end position="43"/>
    </location>
</feature>
<feature type="compositionally biased region" description="Polar residues" evidence="1">
    <location>
        <begin position="340"/>
        <end position="355"/>
    </location>
</feature>
<dbReference type="eggNOG" id="ENOG502S7FM">
    <property type="taxonomic scope" value="Eukaryota"/>
</dbReference>
<dbReference type="RefSeq" id="XP_009222961.1">
    <property type="nucleotide sequence ID" value="XM_009224697.1"/>
</dbReference>
<dbReference type="OrthoDB" id="5327145at2759"/>
<dbReference type="Proteomes" id="UP000006039">
    <property type="component" value="Unassembled WGS sequence"/>
</dbReference>
<feature type="region of interest" description="Disordered" evidence="1">
    <location>
        <begin position="294"/>
        <end position="417"/>
    </location>
</feature>
<evidence type="ECO:0000313" key="2">
    <source>
        <dbReference type="EMBL" id="EJT76961.1"/>
    </source>
</evidence>
<protein>
    <submittedName>
        <fullName evidence="2 3">Uncharacterized protein</fullName>
    </submittedName>
</protein>
<dbReference type="EnsemblFungi" id="EJT76961">
    <property type="protein sequence ID" value="EJT76961"/>
    <property type="gene ID" value="GGTG_06875"/>
</dbReference>
<name>J3P028_GAET3</name>
<evidence type="ECO:0000256" key="1">
    <source>
        <dbReference type="SAM" id="MobiDB-lite"/>
    </source>
</evidence>
<dbReference type="AlphaFoldDB" id="J3P028"/>
<accession>J3P028</accession>
<organism evidence="2">
    <name type="scientific">Gaeumannomyces tritici (strain R3-111a-1)</name>
    <name type="common">Wheat and barley take-all root rot fungus</name>
    <name type="synonym">Gaeumannomyces graminis var. tritici</name>
    <dbReference type="NCBI Taxonomy" id="644352"/>
    <lineage>
        <taxon>Eukaryota</taxon>
        <taxon>Fungi</taxon>
        <taxon>Dikarya</taxon>
        <taxon>Ascomycota</taxon>
        <taxon>Pezizomycotina</taxon>
        <taxon>Sordariomycetes</taxon>
        <taxon>Sordariomycetidae</taxon>
        <taxon>Magnaporthales</taxon>
        <taxon>Magnaporthaceae</taxon>
        <taxon>Gaeumannomyces</taxon>
    </lineage>
</organism>